<dbReference type="InterPro" id="IPR050523">
    <property type="entry name" value="AKR_Detox_Biosynth"/>
</dbReference>
<dbReference type="PRINTS" id="PR00069">
    <property type="entry name" value="ALDKETRDTASE"/>
</dbReference>
<dbReference type="InterPro" id="IPR020471">
    <property type="entry name" value="AKR"/>
</dbReference>
<proteinExistence type="predicted"/>
<gene>
    <name evidence="2" type="ORF">SAMN05216544_0157</name>
</gene>
<evidence type="ECO:0000259" key="1">
    <source>
        <dbReference type="Pfam" id="PF00248"/>
    </source>
</evidence>
<dbReference type="InterPro" id="IPR036812">
    <property type="entry name" value="NAD(P)_OxRdtase_dom_sf"/>
</dbReference>
<dbReference type="GO" id="GO:0005829">
    <property type="term" value="C:cytosol"/>
    <property type="evidence" value="ECO:0007669"/>
    <property type="project" value="TreeGrafter"/>
</dbReference>
<protein>
    <submittedName>
        <fullName evidence="2">Predicted oxidoreductase</fullName>
    </submittedName>
</protein>
<dbReference type="GO" id="GO:0016491">
    <property type="term" value="F:oxidoreductase activity"/>
    <property type="evidence" value="ECO:0007669"/>
    <property type="project" value="InterPro"/>
</dbReference>
<evidence type="ECO:0000313" key="2">
    <source>
        <dbReference type="EMBL" id="SDM40890.1"/>
    </source>
</evidence>
<dbReference type="InterPro" id="IPR023210">
    <property type="entry name" value="NADP_OxRdtase_dom"/>
</dbReference>
<dbReference type="PANTHER" id="PTHR43364">
    <property type="entry name" value="NADH-SPECIFIC METHYLGLYOXAL REDUCTASE-RELATED"/>
    <property type="match status" value="1"/>
</dbReference>
<dbReference type="EMBL" id="FNHZ01000001">
    <property type="protein sequence ID" value="SDM40890.1"/>
    <property type="molecule type" value="Genomic_DNA"/>
</dbReference>
<dbReference type="CDD" id="cd19092">
    <property type="entry name" value="AKR_BsYcsN_EcYdhF-like"/>
    <property type="match status" value="1"/>
</dbReference>
<dbReference type="AlphaFoldDB" id="A0A1G9SZP9"/>
<dbReference type="Pfam" id="PF00248">
    <property type="entry name" value="Aldo_ket_red"/>
    <property type="match status" value="1"/>
</dbReference>
<keyword evidence="3" id="KW-1185">Reference proteome</keyword>
<feature type="domain" description="NADP-dependent oxidoreductase" evidence="1">
    <location>
        <begin position="17"/>
        <end position="295"/>
    </location>
</feature>
<dbReference type="Gene3D" id="3.20.20.100">
    <property type="entry name" value="NADP-dependent oxidoreductase domain"/>
    <property type="match status" value="1"/>
</dbReference>
<dbReference type="Proteomes" id="UP000187651">
    <property type="component" value="Unassembled WGS sequence"/>
</dbReference>
<name>A0A1G9SZP9_9FIRM</name>
<accession>A0A1G9SZP9</accession>
<evidence type="ECO:0000313" key="3">
    <source>
        <dbReference type="Proteomes" id="UP000187651"/>
    </source>
</evidence>
<sequence>MMKKVRLGSSDLKVSQMVLGMMRSSAADVKALEAVLEKALELDINFIDHADIYAWRTPAESLYGELVKARPELKDKFIVQTKCGICQGYYDLSYEHIMESVEQSLTRMNLEKIDVLLLHRPDALMEPEEIAKAFDELQLSGKVLNFGVSNMNPGQISRIQKCVRQPLITDQMQLSIVHSSLIDQGIYVNMKDEQAVMRDGSLLDYLDEHNMSLQAWSIIQAGWEEGCFIDHPNYKELNDKLEELSKKYKVTKSAIAVAWILRHPANILPIAGTVNPTHLEEMAKAFELKLTRQEWYSLYLATGKKLP</sequence>
<reference evidence="3" key="1">
    <citation type="submission" date="2016-10" db="EMBL/GenBank/DDBJ databases">
        <authorList>
            <person name="Varghese N."/>
            <person name="Submissions S."/>
        </authorList>
    </citation>
    <scope>NUCLEOTIDE SEQUENCE [LARGE SCALE GENOMIC DNA]</scope>
    <source>
        <strain evidence="3">M83</strain>
    </source>
</reference>
<dbReference type="SUPFAM" id="SSF51430">
    <property type="entry name" value="NAD(P)-linked oxidoreductase"/>
    <property type="match status" value="1"/>
</dbReference>
<organism evidence="2 3">
    <name type="scientific">Lachnospira pectinoschiza</name>
    <dbReference type="NCBI Taxonomy" id="28052"/>
    <lineage>
        <taxon>Bacteria</taxon>
        <taxon>Bacillati</taxon>
        <taxon>Bacillota</taxon>
        <taxon>Clostridia</taxon>
        <taxon>Lachnospirales</taxon>
        <taxon>Lachnospiraceae</taxon>
        <taxon>Lachnospira</taxon>
    </lineage>
</organism>
<dbReference type="PANTHER" id="PTHR43364:SF1">
    <property type="entry name" value="OXIDOREDUCTASE YDHF"/>
    <property type="match status" value="1"/>
</dbReference>